<reference evidence="2" key="1">
    <citation type="journal article" date="2017" name="Genome Biol.">
        <title>Comparative genomics reveals high biological diversity and specific adaptations in the industrially and medically important fungal genus Aspergillus.</title>
        <authorList>
            <person name="de Vries R.P."/>
            <person name="Riley R."/>
            <person name="Wiebenga A."/>
            <person name="Aguilar-Osorio G."/>
            <person name="Amillis S."/>
            <person name="Uchima C.A."/>
            <person name="Anderluh G."/>
            <person name="Asadollahi M."/>
            <person name="Askin M."/>
            <person name="Barry K."/>
            <person name="Battaglia E."/>
            <person name="Bayram O."/>
            <person name="Benocci T."/>
            <person name="Braus-Stromeyer S.A."/>
            <person name="Caldana C."/>
            <person name="Canovas D."/>
            <person name="Cerqueira G.C."/>
            <person name="Chen F."/>
            <person name="Chen W."/>
            <person name="Choi C."/>
            <person name="Clum A."/>
            <person name="Dos Santos R.A."/>
            <person name="Damasio A.R."/>
            <person name="Diallinas G."/>
            <person name="Emri T."/>
            <person name="Fekete E."/>
            <person name="Flipphi M."/>
            <person name="Freyberg S."/>
            <person name="Gallo A."/>
            <person name="Gournas C."/>
            <person name="Habgood R."/>
            <person name="Hainaut M."/>
            <person name="Harispe M.L."/>
            <person name="Henrissat B."/>
            <person name="Hilden K.S."/>
            <person name="Hope R."/>
            <person name="Hossain A."/>
            <person name="Karabika E."/>
            <person name="Karaffa L."/>
            <person name="Karanyi Z."/>
            <person name="Krasevec N."/>
            <person name="Kuo A."/>
            <person name="Kusch H."/>
            <person name="LaButti K."/>
            <person name="Lagendijk E.L."/>
            <person name="Lapidus A."/>
            <person name="Levasseur A."/>
            <person name="Lindquist E."/>
            <person name="Lipzen A."/>
            <person name="Logrieco A.F."/>
            <person name="MacCabe A."/>
            <person name="Maekelae M.R."/>
            <person name="Malavazi I."/>
            <person name="Melin P."/>
            <person name="Meyer V."/>
            <person name="Mielnichuk N."/>
            <person name="Miskei M."/>
            <person name="Molnar A.P."/>
            <person name="Mule G."/>
            <person name="Ngan C.Y."/>
            <person name="Orejas M."/>
            <person name="Orosz E."/>
            <person name="Ouedraogo J.P."/>
            <person name="Overkamp K.M."/>
            <person name="Park H.-S."/>
            <person name="Perrone G."/>
            <person name="Piumi F."/>
            <person name="Punt P.J."/>
            <person name="Ram A.F."/>
            <person name="Ramon A."/>
            <person name="Rauscher S."/>
            <person name="Record E."/>
            <person name="Riano-Pachon D.M."/>
            <person name="Robert V."/>
            <person name="Roehrig J."/>
            <person name="Ruller R."/>
            <person name="Salamov A."/>
            <person name="Salih N.S."/>
            <person name="Samson R.A."/>
            <person name="Sandor E."/>
            <person name="Sanguinetti M."/>
            <person name="Schuetze T."/>
            <person name="Sepcic K."/>
            <person name="Shelest E."/>
            <person name="Sherlock G."/>
            <person name="Sophianopoulou V."/>
            <person name="Squina F.M."/>
            <person name="Sun H."/>
            <person name="Susca A."/>
            <person name="Todd R.B."/>
            <person name="Tsang A."/>
            <person name="Unkles S.E."/>
            <person name="van de Wiele N."/>
            <person name="van Rossen-Uffink D."/>
            <person name="Oliveira J.V."/>
            <person name="Vesth T.C."/>
            <person name="Visser J."/>
            <person name="Yu J.-H."/>
            <person name="Zhou M."/>
            <person name="Andersen M.R."/>
            <person name="Archer D.B."/>
            <person name="Baker S.E."/>
            <person name="Benoit I."/>
            <person name="Brakhage A.A."/>
            <person name="Braus G.H."/>
            <person name="Fischer R."/>
            <person name="Frisvad J.C."/>
            <person name="Goldman G.H."/>
            <person name="Houbraken J."/>
            <person name="Oakley B."/>
            <person name="Pocsi I."/>
            <person name="Scazzocchio C."/>
            <person name="Seiboth B."/>
            <person name="vanKuyk P.A."/>
            <person name="Wortman J."/>
            <person name="Dyer P.S."/>
            <person name="Grigoriev I.V."/>
        </authorList>
    </citation>
    <scope>NUCLEOTIDE SEQUENCE [LARGE SCALE GENOMIC DNA]</scope>
    <source>
        <strain evidence="2">CBS 583.65</strain>
    </source>
</reference>
<dbReference type="AlphaFoldDB" id="A0A1L9PF62"/>
<dbReference type="EMBL" id="KV878127">
    <property type="protein sequence ID" value="OJJ00086.1"/>
    <property type="molecule type" value="Genomic_DNA"/>
</dbReference>
<dbReference type="RefSeq" id="XP_040665848.1">
    <property type="nucleotide sequence ID" value="XM_040814925.1"/>
</dbReference>
<proteinExistence type="predicted"/>
<evidence type="ECO:0000313" key="1">
    <source>
        <dbReference type="EMBL" id="OJJ00086.1"/>
    </source>
</evidence>
<accession>A0A1L9PF62</accession>
<sequence>MRGEHSDTDSCFGFWLPGCNLYFGAWHARDGRPMELPERLRRGVVTRYRDCCQRIEWIDLKPGSYERERTQEKPGEALIGEVLTDPIHPWRCLRGGTRQLLVQRSQSKGIVINHSRPSNSNIGHLHSSIPCLHIPTRFVLALSLALNYFYPIQTSYLPL</sequence>
<protein>
    <submittedName>
        <fullName evidence="1">Uncharacterized protein</fullName>
    </submittedName>
</protein>
<keyword evidence="2" id="KW-1185">Reference proteome</keyword>
<dbReference type="GeneID" id="63730436"/>
<dbReference type="Proteomes" id="UP000184073">
    <property type="component" value="Unassembled WGS sequence"/>
</dbReference>
<dbReference type="VEuPathDB" id="FungiDB:ASPVEDRAFT_543719"/>
<organism evidence="1 2">
    <name type="scientific">Aspergillus versicolor CBS 583.65</name>
    <dbReference type="NCBI Taxonomy" id="1036611"/>
    <lineage>
        <taxon>Eukaryota</taxon>
        <taxon>Fungi</taxon>
        <taxon>Dikarya</taxon>
        <taxon>Ascomycota</taxon>
        <taxon>Pezizomycotina</taxon>
        <taxon>Eurotiomycetes</taxon>
        <taxon>Eurotiomycetidae</taxon>
        <taxon>Eurotiales</taxon>
        <taxon>Aspergillaceae</taxon>
        <taxon>Aspergillus</taxon>
        <taxon>Aspergillus subgen. Nidulantes</taxon>
    </lineage>
</organism>
<gene>
    <name evidence="1" type="ORF">ASPVEDRAFT_543719</name>
</gene>
<evidence type="ECO:0000313" key="2">
    <source>
        <dbReference type="Proteomes" id="UP000184073"/>
    </source>
</evidence>
<name>A0A1L9PF62_ASPVE</name>